<dbReference type="Proteomes" id="UP001249945">
    <property type="component" value="Unassembled WGS sequence"/>
</dbReference>
<proteinExistence type="predicted"/>
<comment type="caution">
    <text evidence="1">The sequence shown here is derived from an EMBL/GenBank/DDBJ whole genome shotgun (WGS) entry which is preliminary data.</text>
</comment>
<organism evidence="1 2">
    <name type="scientific">Carnobacterium divergens</name>
    <name type="common">Lactobacillus divergens</name>
    <dbReference type="NCBI Taxonomy" id="2748"/>
    <lineage>
        <taxon>Bacteria</taxon>
        <taxon>Bacillati</taxon>
        <taxon>Bacillota</taxon>
        <taxon>Bacilli</taxon>
        <taxon>Lactobacillales</taxon>
        <taxon>Carnobacteriaceae</taxon>
        <taxon>Carnobacterium</taxon>
    </lineage>
</organism>
<sequence length="95" mass="10441">MTPSEMIAKYGVDDPDVKKRINDINNGISYTALGSVLQTSGTTIAGEHLEKGVQKVGSMYGEKVSNSIWTNRYSITMPDGLLGRISYYKSGRKYS</sequence>
<dbReference type="RefSeq" id="WP_311780013.1">
    <property type="nucleotide sequence ID" value="NZ_JALRMR010000003.1"/>
</dbReference>
<reference evidence="1" key="1">
    <citation type="submission" date="2022-04" db="EMBL/GenBank/DDBJ databases">
        <title>Draft genome sequences of lactic acid bacteria (LAB) strains involved in meat spoilage.</title>
        <authorList>
            <person name="Palevich N."/>
        </authorList>
    </citation>
    <scope>NUCLEOTIDE SEQUENCE</scope>
    <source>
        <strain evidence="1">9-14</strain>
    </source>
</reference>
<evidence type="ECO:0000313" key="2">
    <source>
        <dbReference type="Proteomes" id="UP001249945"/>
    </source>
</evidence>
<accession>A0AAW8R7F3</accession>
<name>A0AAW8R7F3_CARDV</name>
<evidence type="ECO:0000313" key="1">
    <source>
        <dbReference type="EMBL" id="MDT1973377.1"/>
    </source>
</evidence>
<dbReference type="AlphaFoldDB" id="A0AAW8R7F3"/>
<gene>
    <name evidence="1" type="ORF">MX635_03105</name>
</gene>
<protein>
    <submittedName>
        <fullName evidence="1">Uncharacterized protein</fullName>
    </submittedName>
</protein>
<dbReference type="EMBL" id="JALRMR010000003">
    <property type="protein sequence ID" value="MDT1973377.1"/>
    <property type="molecule type" value="Genomic_DNA"/>
</dbReference>